<dbReference type="OrthoDB" id="2564812at2759"/>
<feature type="domain" description="DUF7729" evidence="3">
    <location>
        <begin position="167"/>
        <end position="372"/>
    </location>
</feature>
<dbReference type="AlphaFoldDB" id="A0A1B7NPM9"/>
<reference evidence="4 5" key="1">
    <citation type="submission" date="2015-07" db="EMBL/GenBank/DDBJ databases">
        <title>Emmonsia species relationships and genome sequence.</title>
        <authorList>
            <person name="Cuomo C.A."/>
            <person name="Schwartz I.S."/>
            <person name="Kenyon C."/>
            <person name="de Hoog G.S."/>
            <person name="Govender N.P."/>
            <person name="Botha A."/>
            <person name="Moreno L."/>
            <person name="de Vries M."/>
            <person name="Munoz J.F."/>
            <person name="Stielow J.B."/>
        </authorList>
    </citation>
    <scope>NUCLEOTIDE SEQUENCE [LARGE SCALE GENOMIC DNA]</scope>
    <source>
        <strain evidence="4 5">CBS 136260</strain>
    </source>
</reference>
<feature type="compositionally biased region" description="Acidic residues" evidence="1">
    <location>
        <begin position="87"/>
        <end position="96"/>
    </location>
</feature>
<dbReference type="PANTHER" id="PTHR39460:SF1">
    <property type="entry name" value="C6 TRANSCRIPTION FACTOR"/>
    <property type="match status" value="1"/>
</dbReference>
<evidence type="ECO:0000313" key="5">
    <source>
        <dbReference type="Proteomes" id="UP000091918"/>
    </source>
</evidence>
<dbReference type="PANTHER" id="PTHR39460">
    <property type="entry name" value="EXPRESSED PROTEIN"/>
    <property type="match status" value="1"/>
</dbReference>
<evidence type="ECO:0000259" key="3">
    <source>
        <dbReference type="Pfam" id="PF24855"/>
    </source>
</evidence>
<keyword evidence="2" id="KW-0732">Signal</keyword>
<feature type="signal peptide" evidence="2">
    <location>
        <begin position="1"/>
        <end position="19"/>
    </location>
</feature>
<evidence type="ECO:0000256" key="1">
    <source>
        <dbReference type="SAM" id="MobiDB-lite"/>
    </source>
</evidence>
<sequence>MSLSTCILLVVLLSPLASAVDQKRHEKMDSMGVLPSVISRIHYSLIANNNLGDDLMKIVVDPLPPSHPPQMRREGPLLRRNPTVVYAEDEDDEKDDEKDKEISSTTITASSPTETKKNASASAEPTGSSSSTSSPSGTETSKPTKTESPTKKTESPTPTDPDDNTPHPSPFDSNLGSNFTNPACESFFQSFLSNSTFQNCLPVSLLIQSSLSFFEASRSVVRLARTLDAACAVPRDSCDALMKDLASKLISKAVCGEDLQFQQPVVIQAHNGFRSYRTIHDATCLKNPDTDNYCFSDAITNTSNPANAYVYYLPLGMPLPGSSRPSCNKCLQATMQSFSIAATSDNQPISKTYLPAAQQINIGCGPSFVVAAVKLGSANGASGVTARRMKGSSLFEIMGYVLLFCVGMPFFGSNL</sequence>
<feature type="compositionally biased region" description="Basic and acidic residues" evidence="1">
    <location>
        <begin position="142"/>
        <end position="154"/>
    </location>
</feature>
<feature type="region of interest" description="Disordered" evidence="1">
    <location>
        <begin position="62"/>
        <end position="176"/>
    </location>
</feature>
<feature type="chain" id="PRO_5008598130" description="DUF7729 domain-containing protein" evidence="2">
    <location>
        <begin position="20"/>
        <end position="415"/>
    </location>
</feature>
<accession>A0A1B7NPM9</accession>
<evidence type="ECO:0000313" key="4">
    <source>
        <dbReference type="EMBL" id="OAX78781.1"/>
    </source>
</evidence>
<feature type="compositionally biased region" description="Low complexity" evidence="1">
    <location>
        <begin position="103"/>
        <end position="113"/>
    </location>
</feature>
<name>A0A1B7NPM9_9EURO</name>
<keyword evidence="5" id="KW-1185">Reference proteome</keyword>
<dbReference type="InterPro" id="IPR056146">
    <property type="entry name" value="DUF7729"/>
</dbReference>
<dbReference type="EMBL" id="LGUA01001318">
    <property type="protein sequence ID" value="OAX78781.1"/>
    <property type="molecule type" value="Genomic_DNA"/>
</dbReference>
<organism evidence="4 5">
    <name type="scientific">Emergomyces africanus</name>
    <dbReference type="NCBI Taxonomy" id="1955775"/>
    <lineage>
        <taxon>Eukaryota</taxon>
        <taxon>Fungi</taxon>
        <taxon>Dikarya</taxon>
        <taxon>Ascomycota</taxon>
        <taxon>Pezizomycotina</taxon>
        <taxon>Eurotiomycetes</taxon>
        <taxon>Eurotiomycetidae</taxon>
        <taxon>Onygenales</taxon>
        <taxon>Ajellomycetaceae</taxon>
        <taxon>Emergomyces</taxon>
    </lineage>
</organism>
<proteinExistence type="predicted"/>
<evidence type="ECO:0000256" key="2">
    <source>
        <dbReference type="SAM" id="SignalP"/>
    </source>
</evidence>
<dbReference type="Proteomes" id="UP000091918">
    <property type="component" value="Unassembled WGS sequence"/>
</dbReference>
<dbReference type="Pfam" id="PF24855">
    <property type="entry name" value="DUF7729"/>
    <property type="match status" value="1"/>
</dbReference>
<gene>
    <name evidence="4" type="ORF">ACJ72_06909</name>
</gene>
<comment type="caution">
    <text evidence="4">The sequence shown here is derived from an EMBL/GenBank/DDBJ whole genome shotgun (WGS) entry which is preliminary data.</text>
</comment>
<feature type="compositionally biased region" description="Low complexity" evidence="1">
    <location>
        <begin position="120"/>
        <end position="141"/>
    </location>
</feature>
<protein>
    <recommendedName>
        <fullName evidence="3">DUF7729 domain-containing protein</fullName>
    </recommendedName>
</protein>